<protein>
    <submittedName>
        <fullName evidence="1">Uncharacterized protein</fullName>
    </submittedName>
</protein>
<dbReference type="Proteomes" id="UP000239002">
    <property type="component" value="Unassembled WGS sequence"/>
</dbReference>
<dbReference type="RefSeq" id="WP_104514908.1">
    <property type="nucleotide sequence ID" value="NZ_MQVW01000002.1"/>
</dbReference>
<evidence type="ECO:0000313" key="2">
    <source>
        <dbReference type="Proteomes" id="UP000239002"/>
    </source>
</evidence>
<reference evidence="1 2" key="1">
    <citation type="submission" date="2018-02" db="EMBL/GenBank/DDBJ databases">
        <title>Genomic Encyclopedia of Archaeal and Bacterial Type Strains, Phase II (KMG-II): from individual species to whole genera.</title>
        <authorList>
            <person name="Goeker M."/>
        </authorList>
    </citation>
    <scope>NUCLEOTIDE SEQUENCE [LARGE SCALE GENOMIC DNA]</scope>
    <source>
        <strain evidence="1 2">DSM 16809</strain>
    </source>
</reference>
<sequence length="268" mass="31373">MSKALVVILFFIPFLSLGMECGISTTQLFPENHNIDVDQLFMLQNGMETEKSLFSINNFDYSLRSEQGEIIDLLIFDSTRINLHAQILLKPDCPLKMGTKYFFYSQFKYNDEKFADLPDEWFEKKRWKGKFFIVDSVKDYSVHKDLHLDYKEIVGAKELKQSSSVGFTLLVGFEPNYFLLSYKVWYEVTIRNSKGEMFRTYLKPYQGNFEIGYWECGGNMRFDPNLSYEIKSTAMAMNGLKNTASEWRSITNPWKEVDPLVRKTIIGR</sequence>
<dbReference type="AlphaFoldDB" id="A0A2S6IN71"/>
<comment type="caution">
    <text evidence="1">The sequence shown here is derived from an EMBL/GenBank/DDBJ whole genome shotgun (WGS) entry which is preliminary data.</text>
</comment>
<keyword evidence="2" id="KW-1185">Reference proteome</keyword>
<proteinExistence type="predicted"/>
<gene>
    <name evidence="1" type="ORF">LY01_01196</name>
</gene>
<name>A0A2S6IN71_9FLAO</name>
<evidence type="ECO:0000313" key="1">
    <source>
        <dbReference type="EMBL" id="PPK95605.1"/>
    </source>
</evidence>
<accession>A0A2S6IN71</accession>
<dbReference type="EMBL" id="PTJE01000002">
    <property type="protein sequence ID" value="PPK95605.1"/>
    <property type="molecule type" value="Genomic_DNA"/>
</dbReference>
<organism evidence="1 2">
    <name type="scientific">Nonlabens xylanidelens</name>
    <dbReference type="NCBI Taxonomy" id="191564"/>
    <lineage>
        <taxon>Bacteria</taxon>
        <taxon>Pseudomonadati</taxon>
        <taxon>Bacteroidota</taxon>
        <taxon>Flavobacteriia</taxon>
        <taxon>Flavobacteriales</taxon>
        <taxon>Flavobacteriaceae</taxon>
        <taxon>Nonlabens</taxon>
    </lineage>
</organism>